<dbReference type="Proteomes" id="UP001202887">
    <property type="component" value="Unassembled WGS sequence"/>
</dbReference>
<reference evidence="3" key="2">
    <citation type="submission" date="2022-03" db="EMBL/GenBank/DDBJ databases">
        <authorList>
            <person name="Ryngajllo M."/>
            <person name="Jacek P."/>
            <person name="Kubiak K."/>
        </authorList>
    </citation>
    <scope>NUCLEOTIDE SEQUENCE</scope>
    <source>
        <strain evidence="3">SI1</strain>
    </source>
</reference>
<dbReference type="NCBIfam" id="NF008973">
    <property type="entry name" value="PRK12321.1"/>
    <property type="match status" value="1"/>
</dbReference>
<evidence type="ECO:0000313" key="3">
    <source>
        <dbReference type="EMBL" id="MCJ8353980.1"/>
    </source>
</evidence>
<dbReference type="Pfam" id="PF02514">
    <property type="entry name" value="CobN-Mg_chel"/>
    <property type="match status" value="2"/>
</dbReference>
<keyword evidence="3" id="KW-0436">Ligase</keyword>
<protein>
    <submittedName>
        <fullName evidence="3">Cobaltochelatase subunit CobN</fullName>
        <ecNumber evidence="3">6.6.1.2</ecNumber>
    </submittedName>
</protein>
<gene>
    <name evidence="3" type="primary">cobN</name>
    <name evidence="3" type="ORF">K1W68_08255</name>
</gene>
<sequence length="1172" mass="124340">MHLLAREVRSLDEDAVAEDLGHAPADIVFLSFSDSDLLALRAAADAGAAGGASVRIASLSRLLHPMSIDLYVSDTLLRSRCVVVRLLGGMEYWRYGGEEVSRACRDAGIPLALVAGDARPDPRLAALSNIAAPTLDHLDALLRAGGPRNMAAALRLMADLARGQDMGQDRGAHPIATDRAEVPSSRSTPADTLPAATAGIAPLHAEPLHVEPLAPAGLLRTADPALPLRAGVVFYRSHLLAGDIAPILALSDALARHGIGADLFYVTSLKDPACATMVRDWLADAPPDVIVNVTFFSARGEETDISALDIANVPVIQALQPGVTQAAWRDSTRGLSQADLAMQVVLPELDGRLPGAPISFKEETDPGLPARHVPYPPGLEIVAARARGWARLSHLSPTARRVAILLSDYPGAQRDGGNGDGQAGHAVGLDSFASLSVLLTLLHAEGYDTGQPPLHAPLPDSAALAHLLARAPATAFMTLARYETLLATLPQDARDALYACWGAPADDPAVMDGALCLRHLTLGHVTMALQPDRGSRLDRKGGYHDPDTPPRHAYVAFYLWLRHEVRADAMVHLGTHGTLEWLPGKAAAPSAHCWPTLLAGGMPVIYPFIVNNPGEAATARRRLGAVTIGHMTPPVMAAGHGDGRTTELERLIDEYAAADGLDRRRGAILRGEILQRAGDLGLLEESSQRPGAEETGDEDEALARLDAYLCDVKDLQIRDGLHVFGRPPPHARALAATIARACGADTPPDLEGLLHRCGAAEAGGLLRALDGHMLPPGPSGAPTRGRADVLPTGRNLFSMDPRAIPTRSAVVLAQRSADLLLEGHLQDEGEHLSCIVIDLWGSSSLRTGGEDLALALLLMGVRPVWDSGSGRVRGIEVIPMAVLDRPRVDVTLRISGLFRDAFAGQIALFEQAVQAIAEREEAPDLNPLAHGVRGLSGAARLRATARIFGAAPGCYGTGIEDMLARDGWDGRDDLGHAWLAGSAWTYGGRREGMRDDAALQRRIAAADVMLHVQDHAETDILESADIAAHAGGMAAAAAALGRTPRVLHGDTSHPETPRLRATAQEVARIVRGRLTNPAWLAGMRRHGYRGAAEIARGVAALHAFAATVPARFDRQFDLAFAAIVNDADMDRFLATANPDARAAIHHRLAQAQRQGLWRPRANSAAMLLDPDA</sequence>
<dbReference type="EC" id="6.6.1.2" evidence="3"/>
<proteinExistence type="predicted"/>
<dbReference type="RefSeq" id="WP_247066955.1">
    <property type="nucleotide sequence ID" value="NZ_CP094848.1"/>
</dbReference>
<dbReference type="CDD" id="cd10150">
    <property type="entry name" value="CobN_like"/>
    <property type="match status" value="1"/>
</dbReference>
<dbReference type="PANTHER" id="PTHR44119:SF4">
    <property type="entry name" value="AEROBIC COBALTOCHELATASE SUBUNIT COBN"/>
    <property type="match status" value="1"/>
</dbReference>
<feature type="region of interest" description="Disordered" evidence="1">
    <location>
        <begin position="166"/>
        <end position="190"/>
    </location>
</feature>
<dbReference type="PANTHER" id="PTHR44119">
    <property type="entry name" value="MAGNESIUM-CHELATASE SUBUNIT CHLH, CHLOROPLASTIC"/>
    <property type="match status" value="1"/>
</dbReference>
<dbReference type="GO" id="GO:0051116">
    <property type="term" value="F:cobaltochelatase activity"/>
    <property type="evidence" value="ECO:0007669"/>
    <property type="project" value="UniProtKB-EC"/>
</dbReference>
<reference evidence="3" key="1">
    <citation type="journal article" date="2021" name="Polymers (Basel)">
        <title>Highly Stretchable Bacterial Cellulose Produced by Komagataeibacter hansenii SI1.</title>
        <authorList>
            <person name="Cielecka I."/>
            <person name="Ryngajllo M."/>
            <person name="Maniukiewicz W."/>
            <person name="Bielecki S."/>
        </authorList>
    </citation>
    <scope>NUCLEOTIDE SEQUENCE</scope>
    <source>
        <strain evidence="3">SI1</strain>
    </source>
</reference>
<organism evidence="3 4">
    <name type="scientific">Novacetimonas hansenii</name>
    <name type="common">Komagataeibacter hansenii</name>
    <dbReference type="NCBI Taxonomy" id="436"/>
    <lineage>
        <taxon>Bacteria</taxon>
        <taxon>Pseudomonadati</taxon>
        <taxon>Pseudomonadota</taxon>
        <taxon>Alphaproteobacteria</taxon>
        <taxon>Acetobacterales</taxon>
        <taxon>Acetobacteraceae</taxon>
        <taxon>Novacetimonas</taxon>
    </lineage>
</organism>
<name>A0AAW5EUH4_NOVHA</name>
<comment type="caution">
    <text evidence="3">The sequence shown here is derived from an EMBL/GenBank/DDBJ whole genome shotgun (WGS) entry which is preliminary data.</text>
</comment>
<dbReference type="AlphaFoldDB" id="A0AAW5EUH4"/>
<accession>A0AAW5EUH4</accession>
<feature type="domain" description="CobN/magnesium chelatase" evidence="2">
    <location>
        <begin position="142"/>
        <end position="739"/>
    </location>
</feature>
<feature type="domain" description="CobN/magnesium chelatase" evidence="2">
    <location>
        <begin position="754"/>
        <end position="1162"/>
    </location>
</feature>
<dbReference type="InterPro" id="IPR003672">
    <property type="entry name" value="CobN/Mg_chltase"/>
</dbReference>
<evidence type="ECO:0000259" key="2">
    <source>
        <dbReference type="Pfam" id="PF02514"/>
    </source>
</evidence>
<evidence type="ECO:0000256" key="1">
    <source>
        <dbReference type="SAM" id="MobiDB-lite"/>
    </source>
</evidence>
<evidence type="ECO:0000313" key="4">
    <source>
        <dbReference type="Proteomes" id="UP001202887"/>
    </source>
</evidence>
<dbReference type="EMBL" id="JAIBCX010000017">
    <property type="protein sequence ID" value="MCJ8353980.1"/>
    <property type="molecule type" value="Genomic_DNA"/>
</dbReference>
<feature type="compositionally biased region" description="Basic and acidic residues" evidence="1">
    <location>
        <begin position="167"/>
        <end position="181"/>
    </location>
</feature>